<dbReference type="NCBIfam" id="TIGR03057">
    <property type="entry name" value="xxxLxxG_by_4"/>
    <property type="match status" value="4"/>
</dbReference>
<dbReference type="Proteomes" id="UP001108123">
    <property type="component" value="Unassembled WGS sequence"/>
</dbReference>
<evidence type="ECO:0008006" key="5">
    <source>
        <dbReference type="Google" id="ProtNLM"/>
    </source>
</evidence>
<evidence type="ECO:0000256" key="1">
    <source>
        <dbReference type="SAM" id="MobiDB-lite"/>
    </source>
</evidence>
<sequence length="727" mass="77780">MKINSKVIKILSLAIVVAMIIPSFSFASGKVSKEETVYVNLDEKGAPIEKTSSIWLHSDTSLGKVKDKSTLKEIKNVKGEEEPKIDGDKIVWETDEKDIFYQGKSNKDLPIDVEVKYYLNEKEVEPKDIAGKSGKIKIKLEVKNKDSHVVSMKNGKQKTLYTPFVTVAVMNMPLDKFKNVNINSGKLVSDGNNQVITYVALPGVKESLDLDKDTIDIPNFLEVEADVTDFEMSPIVITTTSEIPEIDDISGTEDLDELIDGIEKIKEASEKLSEATGKLYEGQISLSGGIDELVNGVGKVNTGASVLKDGTKQLKDGVDASYKGSQEISKGAGDLAQGAGKLGKGTQQLADGTKKNRQGANQLSNGLSQLDEKVKDMPEQTEKLDNGMKGVVENTAKIQKGQEDLTSGLGEAIEGLEKIKAGKEKELEVIGMLLKGMDSLDAGVAGLKKVPGASGIAEKIGEGLQKQRMALEGLEGSSNQIIAGVNEVEKGIKQAQAASGQLSTGLGKVNEGQKQISGGISQLSSGSKELSKATGALNSGGKELAKGSIALNEGASQANNGTKQLSNGSKELSTGAGKLTNGLGQLNNGAGQLYTGADALSKGTGELSNGGMKLKDGSNQLKDGAKELDEGMNKFHKEGISEVSKRIDESDLDIDTIMDTKDELINLSKEYNSFTGASEEMESSVKFVMKTEQIKGEEEKEELDIENKEEEKGGFINWLKNLFKKEK</sequence>
<proteinExistence type="predicted"/>
<dbReference type="EMBL" id="JAKNID010000038">
    <property type="protein sequence ID" value="MCG4565585.1"/>
    <property type="molecule type" value="Genomic_DNA"/>
</dbReference>
<dbReference type="Gene3D" id="1.10.287.950">
    <property type="entry name" value="Methyl-accepting chemotaxis protein"/>
    <property type="match status" value="2"/>
</dbReference>
<protein>
    <recommendedName>
        <fullName evidence="5">X-X-X-Leu-X-X-Gly heptad repeat-containing protein</fullName>
    </recommendedName>
</protein>
<dbReference type="RefSeq" id="WP_226808196.1">
    <property type="nucleotide sequence ID" value="NZ_JAJBNW010000036.1"/>
</dbReference>
<gene>
    <name evidence="3" type="ORF">L0P62_08995</name>
</gene>
<dbReference type="InterPro" id="IPR023908">
    <property type="entry name" value="xxxLxxG_rpt"/>
</dbReference>
<evidence type="ECO:0000256" key="2">
    <source>
        <dbReference type="SAM" id="SignalP"/>
    </source>
</evidence>
<name>A0A9Q4FMD3_9FIRM</name>
<dbReference type="AlphaFoldDB" id="A0A9Q4FMD3"/>
<reference evidence="3" key="1">
    <citation type="submission" date="2022-01" db="EMBL/GenBank/DDBJ databases">
        <title>Collection of gut derived symbiotic bacterial strains cultured from healthy donors.</title>
        <authorList>
            <person name="Lin H."/>
            <person name="Kohout C."/>
            <person name="Waligurski E."/>
            <person name="Pamer E.G."/>
        </authorList>
    </citation>
    <scope>NUCLEOTIDE SEQUENCE</scope>
    <source>
        <strain evidence="3">MSK.14.39</strain>
    </source>
</reference>
<evidence type="ECO:0000313" key="4">
    <source>
        <dbReference type="Proteomes" id="UP001108123"/>
    </source>
</evidence>
<organism evidence="3 4">
    <name type="scientific">Anaerosalibacter bizertensis</name>
    <dbReference type="NCBI Taxonomy" id="932217"/>
    <lineage>
        <taxon>Bacteria</taxon>
        <taxon>Bacillati</taxon>
        <taxon>Bacillota</taxon>
        <taxon>Tissierellia</taxon>
        <taxon>Tissierellales</taxon>
        <taxon>Sporanaerobacteraceae</taxon>
        <taxon>Anaerosalibacter</taxon>
    </lineage>
</organism>
<feature type="chain" id="PRO_5040362703" description="X-X-X-Leu-X-X-Gly heptad repeat-containing protein" evidence="2">
    <location>
        <begin position="28"/>
        <end position="727"/>
    </location>
</feature>
<evidence type="ECO:0000313" key="3">
    <source>
        <dbReference type="EMBL" id="MCG4565585.1"/>
    </source>
</evidence>
<accession>A0A9Q4FMD3</accession>
<keyword evidence="4" id="KW-1185">Reference proteome</keyword>
<feature type="region of interest" description="Disordered" evidence="1">
    <location>
        <begin position="339"/>
        <end position="361"/>
    </location>
</feature>
<comment type="caution">
    <text evidence="3">The sequence shown here is derived from an EMBL/GenBank/DDBJ whole genome shotgun (WGS) entry which is preliminary data.</text>
</comment>
<keyword evidence="2" id="KW-0732">Signal</keyword>
<feature type="signal peptide" evidence="2">
    <location>
        <begin position="1"/>
        <end position="27"/>
    </location>
</feature>